<keyword evidence="3" id="KW-1185">Reference proteome</keyword>
<dbReference type="AlphaFoldDB" id="D3T9U2"/>
<dbReference type="Proteomes" id="UP000001400">
    <property type="component" value="Chromosome"/>
</dbReference>
<keyword evidence="1" id="KW-0472">Membrane</keyword>
<evidence type="ECO:0000313" key="3">
    <source>
        <dbReference type="Proteomes" id="UP000001400"/>
    </source>
</evidence>
<dbReference type="GeneID" id="71052060"/>
<feature type="transmembrane region" description="Helical" evidence="1">
    <location>
        <begin position="309"/>
        <end position="332"/>
    </location>
</feature>
<dbReference type="KEGG" id="abi:Aboo_1062"/>
<dbReference type="RefSeq" id="WP_012997317.1">
    <property type="nucleotide sequence ID" value="NC_013926.1"/>
</dbReference>
<dbReference type="EMBL" id="CP001941">
    <property type="protein sequence ID" value="ADD08871.1"/>
    <property type="molecule type" value="Genomic_DNA"/>
</dbReference>
<gene>
    <name evidence="2" type="ordered locus">Aboo_1062</name>
</gene>
<proteinExistence type="predicted"/>
<name>D3T9U2_ACIB4</name>
<dbReference type="HOGENOM" id="CLU_901948_0_0_2"/>
<sequence length="342" mass="37007">MKSGKGKSRKALSFVVLILTSILLSSGKVSAETIKTEQLVQDNTFTSSNNSAYWTYTHAGDSRIDWLLYHYSNKGRWYDVVQARSDDETTLGEGYGYIWQKINIPNGDIINATFSLDYEADEDSSTKEYVWVAVKDGYNVSNEGWESQLGMAYEKIYTANLTDIVKQYAGKSLYVLAGLHIVSGSKLKYVETTLYNVSLTITYKVSSSGSGGWWGNGGSWSGGGSGGWWGSGSGWSGGGGFWHGSGGVWFAGNTSGNATYVEYVVGNIQRALAIVGGAVISVLWVKEALDFFSDDPDRKSRAKENALKALLATLIIAMAVLGTIWLLAGWAVGAFDIVGVIL</sequence>
<keyword evidence="1" id="KW-1133">Transmembrane helix</keyword>
<evidence type="ECO:0000313" key="2">
    <source>
        <dbReference type="EMBL" id="ADD08871.1"/>
    </source>
</evidence>
<keyword evidence="1" id="KW-0812">Transmembrane</keyword>
<evidence type="ECO:0000256" key="1">
    <source>
        <dbReference type="SAM" id="Phobius"/>
    </source>
</evidence>
<organism evidence="2 3">
    <name type="scientific">Aciduliprofundum boonei (strain DSM 19572 / T469)</name>
    <dbReference type="NCBI Taxonomy" id="439481"/>
    <lineage>
        <taxon>Archaea</taxon>
        <taxon>Methanobacteriati</taxon>
        <taxon>Thermoplasmatota</taxon>
        <taxon>DHVE2 group</taxon>
        <taxon>Candidatus Aciduliprofundum</taxon>
    </lineage>
</organism>
<reference evidence="2" key="1">
    <citation type="submission" date="2010-02" db="EMBL/GenBank/DDBJ databases">
        <title>Complete sequence of Aciduliprofundum boonei T469.</title>
        <authorList>
            <consortium name="US DOE Joint Genome Institute"/>
            <person name="Lucas S."/>
            <person name="Copeland A."/>
            <person name="Lapidus A."/>
            <person name="Cheng J.-F."/>
            <person name="Bruce D."/>
            <person name="Goodwin L."/>
            <person name="Pitluck S."/>
            <person name="Saunders E."/>
            <person name="Detter J.C."/>
            <person name="Han C."/>
            <person name="Tapia R."/>
            <person name="Land M."/>
            <person name="Hauser L."/>
            <person name="Kyrpides N."/>
            <person name="Mikhailova N."/>
            <person name="Flores G."/>
            <person name="Reysenbach A.-L."/>
            <person name="Woyke T."/>
        </authorList>
    </citation>
    <scope>NUCLEOTIDE SEQUENCE</scope>
    <source>
        <strain evidence="2">T469</strain>
    </source>
</reference>
<accession>D3T9U2</accession>
<protein>
    <submittedName>
        <fullName evidence="2">Uncharacterized protein</fullName>
    </submittedName>
</protein>